<name>A0A5D2Y890_GOSMU</name>
<protein>
    <submittedName>
        <fullName evidence="1">Uncharacterized protein</fullName>
    </submittedName>
</protein>
<evidence type="ECO:0000313" key="1">
    <source>
        <dbReference type="EMBL" id="TYJ22302.1"/>
    </source>
</evidence>
<reference evidence="1 2" key="1">
    <citation type="submission" date="2019-07" db="EMBL/GenBank/DDBJ databases">
        <title>WGS assembly of Gossypium mustelinum.</title>
        <authorList>
            <person name="Chen Z.J."/>
            <person name="Sreedasyam A."/>
            <person name="Ando A."/>
            <person name="Song Q."/>
            <person name="De L."/>
            <person name="Hulse-Kemp A."/>
            <person name="Ding M."/>
            <person name="Ye W."/>
            <person name="Kirkbride R."/>
            <person name="Jenkins J."/>
            <person name="Plott C."/>
            <person name="Lovell J."/>
            <person name="Lin Y.-M."/>
            <person name="Vaughn R."/>
            <person name="Liu B."/>
            <person name="Li W."/>
            <person name="Simpson S."/>
            <person name="Scheffler B."/>
            <person name="Saski C."/>
            <person name="Grover C."/>
            <person name="Hu G."/>
            <person name="Conover J."/>
            <person name="Carlson J."/>
            <person name="Shu S."/>
            <person name="Boston L."/>
            <person name="Williams M."/>
            <person name="Peterson D."/>
            <person name="Mcgee K."/>
            <person name="Jones D."/>
            <person name="Wendel J."/>
            <person name="Stelly D."/>
            <person name="Grimwood J."/>
            <person name="Schmutz J."/>
        </authorList>
    </citation>
    <scope>NUCLEOTIDE SEQUENCE [LARGE SCALE GENOMIC DNA]</scope>
    <source>
        <strain evidence="1">1408120.09</strain>
    </source>
</reference>
<dbReference type="EMBL" id="CM017643">
    <property type="protein sequence ID" value="TYJ22302.1"/>
    <property type="molecule type" value="Genomic_DNA"/>
</dbReference>
<accession>A0A5D2Y890</accession>
<keyword evidence="2" id="KW-1185">Reference proteome</keyword>
<gene>
    <name evidence="1" type="ORF">E1A91_A08G116200v1</name>
</gene>
<dbReference type="AlphaFoldDB" id="A0A5D2Y890"/>
<proteinExistence type="predicted"/>
<sequence length="41" mass="4485">MGNLTLVEKSNLPTSLTDSSFTLFKLAISSSDPWPFSLLLL</sequence>
<organism evidence="1 2">
    <name type="scientific">Gossypium mustelinum</name>
    <name type="common">Cotton</name>
    <name type="synonym">Gossypium caicoense</name>
    <dbReference type="NCBI Taxonomy" id="34275"/>
    <lineage>
        <taxon>Eukaryota</taxon>
        <taxon>Viridiplantae</taxon>
        <taxon>Streptophyta</taxon>
        <taxon>Embryophyta</taxon>
        <taxon>Tracheophyta</taxon>
        <taxon>Spermatophyta</taxon>
        <taxon>Magnoliopsida</taxon>
        <taxon>eudicotyledons</taxon>
        <taxon>Gunneridae</taxon>
        <taxon>Pentapetalae</taxon>
        <taxon>rosids</taxon>
        <taxon>malvids</taxon>
        <taxon>Malvales</taxon>
        <taxon>Malvaceae</taxon>
        <taxon>Malvoideae</taxon>
        <taxon>Gossypium</taxon>
    </lineage>
</organism>
<evidence type="ECO:0000313" key="2">
    <source>
        <dbReference type="Proteomes" id="UP000323597"/>
    </source>
</evidence>
<dbReference type="Proteomes" id="UP000323597">
    <property type="component" value="Chromosome A08"/>
</dbReference>